<dbReference type="EMBL" id="MFHD01000009">
    <property type="protein sequence ID" value="OGF63020.1"/>
    <property type="molecule type" value="Genomic_DNA"/>
</dbReference>
<dbReference type="AlphaFoldDB" id="A0A1F5VI73"/>
<dbReference type="Proteomes" id="UP000179251">
    <property type="component" value="Unassembled WGS sequence"/>
</dbReference>
<proteinExistence type="predicted"/>
<comment type="caution">
    <text evidence="1">The sequence shown here is derived from an EMBL/GenBank/DDBJ whole genome shotgun (WGS) entry which is preliminary data.</text>
</comment>
<sequence>MAPLSKIGLWMSAEFFQDTFLDFWKDREIQSYATWRQIAAMASLLWLWLIANEHKLNLIETTFLKDQKARLFFLIPDLLEKQQISPYVKNPHFGAEIQFDELKFASRCLFQALTEDQEDKQENQKALLH</sequence>
<evidence type="ECO:0000313" key="1">
    <source>
        <dbReference type="EMBL" id="OGF63020.1"/>
    </source>
</evidence>
<reference evidence="1 2" key="1">
    <citation type="journal article" date="2016" name="Nat. Commun.">
        <title>Thousands of microbial genomes shed light on interconnected biogeochemical processes in an aquifer system.</title>
        <authorList>
            <person name="Anantharaman K."/>
            <person name="Brown C.T."/>
            <person name="Hug L.A."/>
            <person name="Sharon I."/>
            <person name="Castelle C.J."/>
            <person name="Probst A.J."/>
            <person name="Thomas B.C."/>
            <person name="Singh A."/>
            <person name="Wilkins M.J."/>
            <person name="Karaoz U."/>
            <person name="Brodie E.L."/>
            <person name="Williams K.H."/>
            <person name="Hubbard S.S."/>
            <person name="Banfield J.F."/>
        </authorList>
    </citation>
    <scope>NUCLEOTIDE SEQUENCE [LARGE SCALE GENOMIC DNA]</scope>
</reference>
<organism evidence="1 2">
    <name type="scientific">Candidatus Giovannonibacteria bacterium RIFCSPHIGHO2_01_FULL_45_23</name>
    <dbReference type="NCBI Taxonomy" id="1798325"/>
    <lineage>
        <taxon>Bacteria</taxon>
        <taxon>Candidatus Giovannoniibacteriota</taxon>
    </lineage>
</organism>
<accession>A0A1F5VI73</accession>
<protein>
    <submittedName>
        <fullName evidence="1">Uncharacterized protein</fullName>
    </submittedName>
</protein>
<evidence type="ECO:0000313" key="2">
    <source>
        <dbReference type="Proteomes" id="UP000179251"/>
    </source>
</evidence>
<name>A0A1F5VI73_9BACT</name>
<gene>
    <name evidence="1" type="ORF">A2834_03125</name>
</gene>